<proteinExistence type="predicted"/>
<sequence length="102" mass="11497">MLVRAAMPAFHFFRWPRRKRKIDFVGGAPGGKPVEARGNFPFIRLRFTGTSGKTVRSREPALRLSQMGEAESAKEGPVPMTCRTGEHAAGKFLVFFRIKIYN</sequence>
<evidence type="ECO:0000313" key="2">
    <source>
        <dbReference type="EMBL" id="KYD08954.1"/>
    </source>
</evidence>
<protein>
    <submittedName>
        <fullName evidence="2">Uncharacterized protein</fullName>
    </submittedName>
</protein>
<dbReference type="STRING" id="301148.B4135_3865"/>
<organism evidence="2 3">
    <name type="scientific">Caldibacillus debilis</name>
    <dbReference type="NCBI Taxonomy" id="301148"/>
    <lineage>
        <taxon>Bacteria</taxon>
        <taxon>Bacillati</taxon>
        <taxon>Bacillota</taxon>
        <taxon>Bacilli</taxon>
        <taxon>Bacillales</taxon>
        <taxon>Bacillaceae</taxon>
        <taxon>Caldibacillus</taxon>
    </lineage>
</organism>
<evidence type="ECO:0000256" key="1">
    <source>
        <dbReference type="SAM" id="MobiDB-lite"/>
    </source>
</evidence>
<evidence type="ECO:0000313" key="3">
    <source>
        <dbReference type="Proteomes" id="UP000075683"/>
    </source>
</evidence>
<comment type="caution">
    <text evidence="2">The sequence shown here is derived from an EMBL/GenBank/DDBJ whole genome shotgun (WGS) entry which is preliminary data.</text>
</comment>
<gene>
    <name evidence="2" type="ORF">B4135_3865</name>
</gene>
<feature type="region of interest" description="Disordered" evidence="1">
    <location>
        <begin position="58"/>
        <end position="79"/>
    </location>
</feature>
<name>A0A150L9I2_9BACI</name>
<dbReference type="Proteomes" id="UP000075683">
    <property type="component" value="Unassembled WGS sequence"/>
</dbReference>
<reference evidence="2 3" key="1">
    <citation type="submission" date="2016-01" db="EMBL/GenBank/DDBJ databases">
        <title>Draft Genome Sequences of Seven Thermophilic Sporeformers Isolated from Foods.</title>
        <authorList>
            <person name="Berendsen E.M."/>
            <person name="Wells-Bennik M.H."/>
            <person name="Krawcyk A.O."/>
            <person name="De Jong A."/>
            <person name="Holsappel S."/>
            <person name="Eijlander R.T."/>
            <person name="Kuipers O.P."/>
        </authorList>
    </citation>
    <scope>NUCLEOTIDE SEQUENCE [LARGE SCALE GENOMIC DNA]</scope>
    <source>
        <strain evidence="2 3">B4135</strain>
    </source>
</reference>
<dbReference type="EMBL" id="LQYT01000133">
    <property type="protein sequence ID" value="KYD08954.1"/>
    <property type="molecule type" value="Genomic_DNA"/>
</dbReference>
<dbReference type="AlphaFoldDB" id="A0A150L9I2"/>
<accession>A0A150L9I2</accession>